<dbReference type="AlphaFoldDB" id="A0A0C9YD77"/>
<gene>
    <name evidence="1" type="ORF">PISMIDRAFT_11341</name>
</gene>
<reference evidence="1 2" key="1">
    <citation type="submission" date="2014-04" db="EMBL/GenBank/DDBJ databases">
        <authorList>
            <consortium name="DOE Joint Genome Institute"/>
            <person name="Kuo A."/>
            <person name="Kohler A."/>
            <person name="Costa M.D."/>
            <person name="Nagy L.G."/>
            <person name="Floudas D."/>
            <person name="Copeland A."/>
            <person name="Barry K.W."/>
            <person name="Cichocki N."/>
            <person name="Veneault-Fourrey C."/>
            <person name="LaButti K."/>
            <person name="Lindquist E.A."/>
            <person name="Lipzen A."/>
            <person name="Lundell T."/>
            <person name="Morin E."/>
            <person name="Murat C."/>
            <person name="Sun H."/>
            <person name="Tunlid A."/>
            <person name="Henrissat B."/>
            <person name="Grigoriev I.V."/>
            <person name="Hibbett D.S."/>
            <person name="Martin F."/>
            <person name="Nordberg H.P."/>
            <person name="Cantor M.N."/>
            <person name="Hua S.X."/>
        </authorList>
    </citation>
    <scope>NUCLEOTIDE SEQUENCE [LARGE SCALE GENOMIC DNA]</scope>
    <source>
        <strain evidence="1 2">441</strain>
    </source>
</reference>
<dbReference type="Proteomes" id="UP000054018">
    <property type="component" value="Unassembled WGS sequence"/>
</dbReference>
<accession>A0A0C9YD77</accession>
<keyword evidence="2" id="KW-1185">Reference proteome</keyword>
<proteinExistence type="predicted"/>
<evidence type="ECO:0000313" key="2">
    <source>
        <dbReference type="Proteomes" id="UP000054018"/>
    </source>
</evidence>
<dbReference type="OrthoDB" id="2634546at2759"/>
<sequence>MPLWNAWFGPTPRRMHDLTAQVHAVLGKRQKSELDCSDSVDKDRKEFNQQEAYLLLDIARAQATVCRLEWQLVHVKLDENIALGNLYKC</sequence>
<reference evidence="2" key="2">
    <citation type="submission" date="2015-01" db="EMBL/GenBank/DDBJ databases">
        <title>Evolutionary Origins and Diversification of the Mycorrhizal Mutualists.</title>
        <authorList>
            <consortium name="DOE Joint Genome Institute"/>
            <consortium name="Mycorrhizal Genomics Consortium"/>
            <person name="Kohler A."/>
            <person name="Kuo A."/>
            <person name="Nagy L.G."/>
            <person name="Floudas D."/>
            <person name="Copeland A."/>
            <person name="Barry K.W."/>
            <person name="Cichocki N."/>
            <person name="Veneault-Fourrey C."/>
            <person name="LaButti K."/>
            <person name="Lindquist E.A."/>
            <person name="Lipzen A."/>
            <person name="Lundell T."/>
            <person name="Morin E."/>
            <person name="Murat C."/>
            <person name="Riley R."/>
            <person name="Ohm R."/>
            <person name="Sun H."/>
            <person name="Tunlid A."/>
            <person name="Henrissat B."/>
            <person name="Grigoriev I.V."/>
            <person name="Hibbett D.S."/>
            <person name="Martin F."/>
        </authorList>
    </citation>
    <scope>NUCLEOTIDE SEQUENCE [LARGE SCALE GENOMIC DNA]</scope>
    <source>
        <strain evidence="2">441</strain>
    </source>
</reference>
<protein>
    <submittedName>
        <fullName evidence="1">Uncharacterized protein</fullName>
    </submittedName>
</protein>
<dbReference type="HOGENOM" id="CLU_171262_0_0_1"/>
<organism evidence="1 2">
    <name type="scientific">Pisolithus microcarpus 441</name>
    <dbReference type="NCBI Taxonomy" id="765257"/>
    <lineage>
        <taxon>Eukaryota</taxon>
        <taxon>Fungi</taxon>
        <taxon>Dikarya</taxon>
        <taxon>Basidiomycota</taxon>
        <taxon>Agaricomycotina</taxon>
        <taxon>Agaricomycetes</taxon>
        <taxon>Agaricomycetidae</taxon>
        <taxon>Boletales</taxon>
        <taxon>Sclerodermatineae</taxon>
        <taxon>Pisolithaceae</taxon>
        <taxon>Pisolithus</taxon>
    </lineage>
</organism>
<dbReference type="EMBL" id="KN833735">
    <property type="protein sequence ID" value="KIK22770.1"/>
    <property type="molecule type" value="Genomic_DNA"/>
</dbReference>
<name>A0A0C9YD77_9AGAM</name>
<evidence type="ECO:0000313" key="1">
    <source>
        <dbReference type="EMBL" id="KIK22770.1"/>
    </source>
</evidence>